<dbReference type="SMART" id="SM00175">
    <property type="entry name" value="RAB"/>
    <property type="match status" value="1"/>
</dbReference>
<gene>
    <name evidence="5" type="ORF">FIBSPDRAFT_778360</name>
</gene>
<dbReference type="PRINTS" id="PR00449">
    <property type="entry name" value="RASTRNSFRMNG"/>
</dbReference>
<dbReference type="Gene3D" id="3.40.50.300">
    <property type="entry name" value="P-loop containing nucleotide triphosphate hydrolases"/>
    <property type="match status" value="1"/>
</dbReference>
<dbReference type="InterPro" id="IPR001806">
    <property type="entry name" value="Small_GTPase"/>
</dbReference>
<dbReference type="PROSITE" id="PS51419">
    <property type="entry name" value="RAB"/>
    <property type="match status" value="1"/>
</dbReference>
<dbReference type="PROSITE" id="PS51421">
    <property type="entry name" value="RAS"/>
    <property type="match status" value="1"/>
</dbReference>
<reference evidence="5 6" key="1">
    <citation type="journal article" date="2016" name="Mol. Biol. Evol.">
        <title>Comparative Genomics of Early-Diverging Mushroom-Forming Fungi Provides Insights into the Origins of Lignocellulose Decay Capabilities.</title>
        <authorList>
            <person name="Nagy L.G."/>
            <person name="Riley R."/>
            <person name="Tritt A."/>
            <person name="Adam C."/>
            <person name="Daum C."/>
            <person name="Floudas D."/>
            <person name="Sun H."/>
            <person name="Yadav J.S."/>
            <person name="Pangilinan J."/>
            <person name="Larsson K.H."/>
            <person name="Matsuura K."/>
            <person name="Barry K."/>
            <person name="Labutti K."/>
            <person name="Kuo R."/>
            <person name="Ohm R.A."/>
            <person name="Bhattacharya S.S."/>
            <person name="Shirouzu T."/>
            <person name="Yoshinaga Y."/>
            <person name="Martin F.M."/>
            <person name="Grigoriev I.V."/>
            <person name="Hibbett D.S."/>
        </authorList>
    </citation>
    <scope>NUCLEOTIDE SEQUENCE [LARGE SCALE GENOMIC DNA]</scope>
    <source>
        <strain evidence="5 6">CBS 109695</strain>
    </source>
</reference>
<name>A0A166SSK3_9AGAM</name>
<dbReference type="OrthoDB" id="8830751at2759"/>
<protein>
    <submittedName>
        <fullName evidence="5">RhoA protein</fullName>
    </submittedName>
</protein>
<accession>A0A166SSK3</accession>
<keyword evidence="2" id="KW-0488">Methylation</keyword>
<dbReference type="GO" id="GO:0003924">
    <property type="term" value="F:GTPase activity"/>
    <property type="evidence" value="ECO:0007669"/>
    <property type="project" value="InterPro"/>
</dbReference>
<dbReference type="STRING" id="436010.A0A166SSK3"/>
<dbReference type="SUPFAM" id="SSF52540">
    <property type="entry name" value="P-loop containing nucleoside triphosphate hydrolases"/>
    <property type="match status" value="1"/>
</dbReference>
<organism evidence="5 6">
    <name type="scientific">Athelia psychrophila</name>
    <dbReference type="NCBI Taxonomy" id="1759441"/>
    <lineage>
        <taxon>Eukaryota</taxon>
        <taxon>Fungi</taxon>
        <taxon>Dikarya</taxon>
        <taxon>Basidiomycota</taxon>
        <taxon>Agaricomycotina</taxon>
        <taxon>Agaricomycetes</taxon>
        <taxon>Agaricomycetidae</taxon>
        <taxon>Atheliales</taxon>
        <taxon>Atheliaceae</taxon>
        <taxon>Athelia</taxon>
    </lineage>
</organism>
<evidence type="ECO:0000256" key="3">
    <source>
        <dbReference type="ARBA" id="ARBA00022741"/>
    </source>
</evidence>
<keyword evidence="3" id="KW-0547">Nucleotide-binding</keyword>
<proteinExistence type="inferred from homology"/>
<dbReference type="PROSITE" id="PS51420">
    <property type="entry name" value="RHO"/>
    <property type="match status" value="1"/>
</dbReference>
<dbReference type="FunFam" id="3.40.50.300:FF:001179">
    <property type="entry name" value="Rho family GTPase"/>
    <property type="match status" value="1"/>
</dbReference>
<dbReference type="NCBIfam" id="TIGR00231">
    <property type="entry name" value="small_GTP"/>
    <property type="match status" value="1"/>
</dbReference>
<dbReference type="SMART" id="SM00174">
    <property type="entry name" value="RHO"/>
    <property type="match status" value="1"/>
</dbReference>
<dbReference type="AlphaFoldDB" id="A0A166SSK3"/>
<dbReference type="GO" id="GO:0007264">
    <property type="term" value="P:small GTPase-mediated signal transduction"/>
    <property type="evidence" value="ECO:0007669"/>
    <property type="project" value="InterPro"/>
</dbReference>
<sequence length="195" mass="21921">MPNTLMKAVTVGDKVVGKTSLIIVCSRDWFPEEMVYIPRQTPTKEIEVDGLTIEMALWDTQGDGHYDRLRPLSYPQSDVILICFAIDCPTSFSNVTEKWTEEVGQFCPRTPFLLVGCKQDLRDDTATISDLKNMDETFITSAMGKALANQIGAVDYFECSAKRKEGVNEVFHEACKAALHNSSQRECRKGRCILQ</sequence>
<dbReference type="SMART" id="SM00173">
    <property type="entry name" value="RAS"/>
    <property type="match status" value="1"/>
</dbReference>
<keyword evidence="6" id="KW-1185">Reference proteome</keyword>
<keyword evidence="4" id="KW-0342">GTP-binding</keyword>
<dbReference type="InterPro" id="IPR027417">
    <property type="entry name" value="P-loop_NTPase"/>
</dbReference>
<dbReference type="InterPro" id="IPR003578">
    <property type="entry name" value="Small_GTPase_Rho"/>
</dbReference>
<dbReference type="CDD" id="cd00157">
    <property type="entry name" value="Rho"/>
    <property type="match status" value="1"/>
</dbReference>
<dbReference type="EMBL" id="KV417497">
    <property type="protein sequence ID" value="KZP29776.1"/>
    <property type="molecule type" value="Genomic_DNA"/>
</dbReference>
<dbReference type="GO" id="GO:0005525">
    <property type="term" value="F:GTP binding"/>
    <property type="evidence" value="ECO:0007669"/>
    <property type="project" value="UniProtKB-KW"/>
</dbReference>
<comment type="similarity">
    <text evidence="1">Belongs to the small GTPase superfamily. Rho family.</text>
</comment>
<dbReference type="Proteomes" id="UP000076532">
    <property type="component" value="Unassembled WGS sequence"/>
</dbReference>
<evidence type="ECO:0000256" key="2">
    <source>
        <dbReference type="ARBA" id="ARBA00022481"/>
    </source>
</evidence>
<evidence type="ECO:0000313" key="6">
    <source>
        <dbReference type="Proteomes" id="UP000076532"/>
    </source>
</evidence>
<evidence type="ECO:0000313" key="5">
    <source>
        <dbReference type="EMBL" id="KZP29776.1"/>
    </source>
</evidence>
<dbReference type="Pfam" id="PF00071">
    <property type="entry name" value="Ras"/>
    <property type="match status" value="1"/>
</dbReference>
<evidence type="ECO:0000256" key="1">
    <source>
        <dbReference type="ARBA" id="ARBA00010142"/>
    </source>
</evidence>
<dbReference type="InterPro" id="IPR005225">
    <property type="entry name" value="Small_GTP-bd"/>
</dbReference>
<dbReference type="PANTHER" id="PTHR24072">
    <property type="entry name" value="RHO FAMILY GTPASE"/>
    <property type="match status" value="1"/>
</dbReference>
<evidence type="ECO:0000256" key="4">
    <source>
        <dbReference type="ARBA" id="ARBA00023134"/>
    </source>
</evidence>